<comment type="similarity">
    <text evidence="1">Belongs to the peptidase C40 family.</text>
</comment>
<dbReference type="RefSeq" id="WP_142065304.1">
    <property type="nucleotide sequence ID" value="NZ_VFPA01000009.1"/>
</dbReference>
<evidence type="ECO:0000256" key="1">
    <source>
        <dbReference type="ARBA" id="ARBA00007074"/>
    </source>
</evidence>
<dbReference type="EMBL" id="VFPA01000009">
    <property type="protein sequence ID" value="TQM01669.1"/>
    <property type="molecule type" value="Genomic_DNA"/>
</dbReference>
<keyword evidence="2" id="KW-0645">Protease</keyword>
<dbReference type="OrthoDB" id="5496837at2"/>
<dbReference type="Proteomes" id="UP000315677">
    <property type="component" value="Unassembled WGS sequence"/>
</dbReference>
<accession>A0A543CXA4</accession>
<evidence type="ECO:0000313" key="6">
    <source>
        <dbReference type="EMBL" id="TQM01669.1"/>
    </source>
</evidence>
<dbReference type="InterPro" id="IPR038765">
    <property type="entry name" value="Papain-like_cys_pep_sf"/>
</dbReference>
<dbReference type="GO" id="GO:0006508">
    <property type="term" value="P:proteolysis"/>
    <property type="evidence" value="ECO:0007669"/>
    <property type="project" value="UniProtKB-KW"/>
</dbReference>
<dbReference type="AlphaFoldDB" id="A0A543CXA4"/>
<feature type="domain" description="NlpC/P60" evidence="5">
    <location>
        <begin position="245"/>
        <end position="393"/>
    </location>
</feature>
<proteinExistence type="inferred from homology"/>
<sequence length="398" mass="39549">MRGPAAGAVVGAIALVLLLFLVILTGGSLGTLQPPAGGCAITAQPGTRPADAAPGAPASQQGATLNADQMTIAGTVVAVGKSMGITERGTAIAVATAMQESSLNPAAVSGRSVGIFQQQGDYYAHVDKTDPAAAAAAFYQMLLQRVPNYDNPDPTTGGIGLADAAQRVQASGAGASWYARWEQWAMTLAGQLYRGTPGVAPGDPAGAGVVCAAGGGPGPVTVALNGLTVQLPPEAGLAATFTFPDPAAATAAAAALTYLGTPYVWGGGGVNGPSQGTHTGATDRAAAVVAAGTSGFDCSGLTQYAYAQAGITLPRVSQQQAAHGHTAPWAQAQPGDLLFWGNPVHHVAIYLGVVDGAHYMVEAPSTGSTVRVSPVRAGGDFTHTVVRPSAGLAPKGPR</sequence>
<reference evidence="6 7" key="1">
    <citation type="submission" date="2019-06" db="EMBL/GenBank/DDBJ databases">
        <title>Sequencing the genomes of 1000 actinobacteria strains.</title>
        <authorList>
            <person name="Klenk H.-P."/>
        </authorList>
    </citation>
    <scope>NUCLEOTIDE SEQUENCE [LARGE SCALE GENOMIC DNA]</scope>
    <source>
        <strain evidence="6 7">DSM 45301</strain>
    </source>
</reference>
<dbReference type="InterPro" id="IPR051794">
    <property type="entry name" value="PG_Endopeptidase_C40"/>
</dbReference>
<dbReference type="Gene3D" id="3.90.1720.10">
    <property type="entry name" value="endopeptidase domain like (from Nostoc punctiforme)"/>
    <property type="match status" value="1"/>
</dbReference>
<dbReference type="Pfam" id="PF00877">
    <property type="entry name" value="NLPC_P60"/>
    <property type="match status" value="1"/>
</dbReference>
<dbReference type="InterPro" id="IPR000064">
    <property type="entry name" value="NLP_P60_dom"/>
</dbReference>
<dbReference type="SUPFAM" id="SSF54001">
    <property type="entry name" value="Cysteine proteinases"/>
    <property type="match status" value="1"/>
</dbReference>
<dbReference type="PANTHER" id="PTHR47359">
    <property type="entry name" value="PEPTIDOGLYCAN DL-ENDOPEPTIDASE CWLO"/>
    <property type="match status" value="1"/>
</dbReference>
<name>A0A543CXA4_9PSEU</name>
<dbReference type="GO" id="GO:0008234">
    <property type="term" value="F:cysteine-type peptidase activity"/>
    <property type="evidence" value="ECO:0007669"/>
    <property type="project" value="UniProtKB-KW"/>
</dbReference>
<dbReference type="PROSITE" id="PS51935">
    <property type="entry name" value="NLPC_P60"/>
    <property type="match status" value="1"/>
</dbReference>
<organism evidence="6 7">
    <name type="scientific">Pseudonocardia kunmingensis</name>
    <dbReference type="NCBI Taxonomy" id="630975"/>
    <lineage>
        <taxon>Bacteria</taxon>
        <taxon>Bacillati</taxon>
        <taxon>Actinomycetota</taxon>
        <taxon>Actinomycetes</taxon>
        <taxon>Pseudonocardiales</taxon>
        <taxon>Pseudonocardiaceae</taxon>
        <taxon>Pseudonocardia</taxon>
    </lineage>
</organism>
<keyword evidence="7" id="KW-1185">Reference proteome</keyword>
<comment type="caution">
    <text evidence="6">The sequence shown here is derived from an EMBL/GenBank/DDBJ whole genome shotgun (WGS) entry which is preliminary data.</text>
</comment>
<evidence type="ECO:0000256" key="2">
    <source>
        <dbReference type="ARBA" id="ARBA00022670"/>
    </source>
</evidence>
<gene>
    <name evidence="6" type="ORF">FB558_8570</name>
</gene>
<keyword evidence="3" id="KW-0378">Hydrolase</keyword>
<evidence type="ECO:0000313" key="7">
    <source>
        <dbReference type="Proteomes" id="UP000315677"/>
    </source>
</evidence>
<evidence type="ECO:0000256" key="4">
    <source>
        <dbReference type="ARBA" id="ARBA00022807"/>
    </source>
</evidence>
<evidence type="ECO:0000259" key="5">
    <source>
        <dbReference type="PROSITE" id="PS51935"/>
    </source>
</evidence>
<protein>
    <submittedName>
        <fullName evidence="6">NlpC/P60 family protein</fullName>
    </submittedName>
</protein>
<evidence type="ECO:0000256" key="3">
    <source>
        <dbReference type="ARBA" id="ARBA00022801"/>
    </source>
</evidence>
<keyword evidence="4" id="KW-0788">Thiol protease</keyword>
<dbReference type="PANTHER" id="PTHR47359:SF3">
    <property type="entry name" value="NLP_P60 DOMAIN-CONTAINING PROTEIN-RELATED"/>
    <property type="match status" value="1"/>
</dbReference>